<dbReference type="Pfam" id="PF12833">
    <property type="entry name" value="HTH_18"/>
    <property type="match status" value="1"/>
</dbReference>
<evidence type="ECO:0000313" key="6">
    <source>
        <dbReference type="EMBL" id="NOU62858.1"/>
    </source>
</evidence>
<dbReference type="PANTHER" id="PTHR43280:SF2">
    <property type="entry name" value="HTH-TYPE TRANSCRIPTIONAL REGULATOR EXSA"/>
    <property type="match status" value="1"/>
</dbReference>
<keyword evidence="4" id="KW-0472">Membrane</keyword>
<dbReference type="SMART" id="SM00342">
    <property type="entry name" value="HTH_ARAC"/>
    <property type="match status" value="1"/>
</dbReference>
<evidence type="ECO:0000313" key="7">
    <source>
        <dbReference type="Proteomes" id="UP000653578"/>
    </source>
</evidence>
<dbReference type="Pfam" id="PF17853">
    <property type="entry name" value="GGDEF_2"/>
    <property type="match status" value="1"/>
</dbReference>
<dbReference type="RefSeq" id="WP_171628671.1">
    <property type="nucleotide sequence ID" value="NZ_WHNY01000005.1"/>
</dbReference>
<reference evidence="6 7" key="1">
    <citation type="submission" date="2019-10" db="EMBL/GenBank/DDBJ databases">
        <title>Description of Paenibacillus humi sp. nov.</title>
        <authorList>
            <person name="Carlier A."/>
            <person name="Qi S."/>
        </authorList>
    </citation>
    <scope>NUCLEOTIDE SEQUENCE [LARGE SCALE GENOMIC DNA]</scope>
    <source>
        <strain evidence="6 7">LMG 31461</strain>
    </source>
</reference>
<feature type="domain" description="HTH araC/xylS-type" evidence="5">
    <location>
        <begin position="636"/>
        <end position="735"/>
    </location>
</feature>
<feature type="transmembrane region" description="Helical" evidence="4">
    <location>
        <begin position="12"/>
        <end position="33"/>
    </location>
</feature>
<accession>A0ABX1X448</accession>
<comment type="caution">
    <text evidence="6">The sequence shown here is derived from an EMBL/GenBank/DDBJ whole genome shotgun (WGS) entry which is preliminary data.</text>
</comment>
<dbReference type="Proteomes" id="UP000653578">
    <property type="component" value="Unassembled WGS sequence"/>
</dbReference>
<dbReference type="PROSITE" id="PS00041">
    <property type="entry name" value="HTH_ARAC_FAMILY_1"/>
    <property type="match status" value="1"/>
</dbReference>
<keyword evidence="3" id="KW-0804">Transcription</keyword>
<dbReference type="InterPro" id="IPR041522">
    <property type="entry name" value="CdaR_GGDEF"/>
</dbReference>
<dbReference type="InterPro" id="IPR020449">
    <property type="entry name" value="Tscrpt_reg_AraC-type_HTH"/>
</dbReference>
<proteinExistence type="predicted"/>
<dbReference type="SUPFAM" id="SSF46689">
    <property type="entry name" value="Homeodomain-like"/>
    <property type="match status" value="1"/>
</dbReference>
<dbReference type="EMBL" id="WHNY01000005">
    <property type="protein sequence ID" value="NOU62858.1"/>
    <property type="molecule type" value="Genomic_DNA"/>
</dbReference>
<dbReference type="InterPro" id="IPR009057">
    <property type="entry name" value="Homeodomain-like_sf"/>
</dbReference>
<name>A0ABX1X448_9BACL</name>
<keyword evidence="4" id="KW-0812">Transmembrane</keyword>
<evidence type="ECO:0000259" key="5">
    <source>
        <dbReference type="PROSITE" id="PS01124"/>
    </source>
</evidence>
<evidence type="ECO:0000256" key="4">
    <source>
        <dbReference type="SAM" id="Phobius"/>
    </source>
</evidence>
<keyword evidence="1" id="KW-0805">Transcription regulation</keyword>
<dbReference type="PROSITE" id="PS01124">
    <property type="entry name" value="HTH_ARAC_FAMILY_2"/>
    <property type="match status" value="1"/>
</dbReference>
<keyword evidence="2" id="KW-0238">DNA-binding</keyword>
<keyword evidence="4" id="KW-1133">Transmembrane helix</keyword>
<protein>
    <submittedName>
        <fullName evidence="6">Helix-turn-helix domain-containing protein</fullName>
    </submittedName>
</protein>
<evidence type="ECO:0000256" key="1">
    <source>
        <dbReference type="ARBA" id="ARBA00023015"/>
    </source>
</evidence>
<sequence length="738" mass="85919">MKNNTYIKRMMFSYLPILFLTISILISIFVTVLNELNVRNAIQANKVTTEYISNMIDNTLKTIDADVRKVIQSNSDLQAFLEMPSDRLLNYSASNLLRDMMVSHNFIDSIYLYRAKDRFVLDQSMIRSMDVFPDQGYITELLEQPYPINWSSPRVKNNDNKTKLRVISLGRKIPLESASLGYMIINVNLNAVNNFVDSMLDRTITDAQIYDAQKQPFFTDVHVEGKDTTRVRGEITSDYTGWTYQTEIKGSRLYSVLLHGNMVWIFAVLGAIVLAIGSTFYVTRRSYRPIEAILHRIDRFSTTIMSNDINTDKNEFAFIDQAIERLITNNMVFQEKQEENLTIRKQQFLQNLLNGEYAENQAVWKLESERYAIREDSRFIAAILEIDNYVHFCLRYNPKDQSLFKFVISSVAVEFSEQCQQQVIIEWVSKSRLILLFFSQEEFDFEHQMLKMMEQIRAWIEGHLDFTVTIGIGTMVDDVALVRQAYQEAGLAVSRKVTLGTNQIIDTVDGGEKLTDEWFAYLQLIQGTVLQLRMAENGWSNNFTKLFDEMRTHQLQREDIQRLLEYFIFQLERELVGMASDISSYWRDHLKVVMLQSLAEIETLQKIEVEFRNALQGLVEQLHENSQNRRHHALLKDIRSYVDENFTDPNLSLTFLSDRFQVNSKYLSQLFKEELGENFSDILISLRIDYAKKLLEETQDTVQDISVSVGYTNSISFSRIFKKSVGLTPGQYRDSRFS</sequence>
<dbReference type="InterPro" id="IPR018060">
    <property type="entry name" value="HTH_AraC"/>
</dbReference>
<dbReference type="InterPro" id="IPR018062">
    <property type="entry name" value="HTH_AraC-typ_CS"/>
</dbReference>
<dbReference type="PANTHER" id="PTHR43280">
    <property type="entry name" value="ARAC-FAMILY TRANSCRIPTIONAL REGULATOR"/>
    <property type="match status" value="1"/>
</dbReference>
<gene>
    <name evidence="6" type="ORF">GC096_02195</name>
</gene>
<dbReference type="Gene3D" id="1.10.10.60">
    <property type="entry name" value="Homeodomain-like"/>
    <property type="match status" value="2"/>
</dbReference>
<keyword evidence="7" id="KW-1185">Reference proteome</keyword>
<evidence type="ECO:0000256" key="3">
    <source>
        <dbReference type="ARBA" id="ARBA00023163"/>
    </source>
</evidence>
<feature type="transmembrane region" description="Helical" evidence="4">
    <location>
        <begin position="262"/>
        <end position="282"/>
    </location>
</feature>
<dbReference type="PRINTS" id="PR00032">
    <property type="entry name" value="HTHARAC"/>
</dbReference>
<organism evidence="6 7">
    <name type="scientific">Paenibacillus plantarum</name>
    <dbReference type="NCBI Taxonomy" id="2654975"/>
    <lineage>
        <taxon>Bacteria</taxon>
        <taxon>Bacillati</taxon>
        <taxon>Bacillota</taxon>
        <taxon>Bacilli</taxon>
        <taxon>Bacillales</taxon>
        <taxon>Paenibacillaceae</taxon>
        <taxon>Paenibacillus</taxon>
    </lineage>
</organism>
<evidence type="ECO:0000256" key="2">
    <source>
        <dbReference type="ARBA" id="ARBA00023125"/>
    </source>
</evidence>